<dbReference type="Pfam" id="PF00072">
    <property type="entry name" value="Response_reg"/>
    <property type="match status" value="1"/>
</dbReference>
<evidence type="ECO:0000259" key="3">
    <source>
        <dbReference type="PROSITE" id="PS50930"/>
    </source>
</evidence>
<dbReference type="Gene3D" id="3.40.50.2300">
    <property type="match status" value="1"/>
</dbReference>
<evidence type="ECO:0000256" key="1">
    <source>
        <dbReference type="PROSITE-ProRule" id="PRU00169"/>
    </source>
</evidence>
<dbReference type="Pfam" id="PF04397">
    <property type="entry name" value="LytTR"/>
    <property type="match status" value="1"/>
</dbReference>
<evidence type="ECO:0000259" key="2">
    <source>
        <dbReference type="PROSITE" id="PS50110"/>
    </source>
</evidence>
<name>A0ABW5SFN8_9FLAO</name>
<dbReference type="PANTHER" id="PTHR37299">
    <property type="entry name" value="TRANSCRIPTIONAL REGULATOR-RELATED"/>
    <property type="match status" value="1"/>
</dbReference>
<feature type="domain" description="Response regulatory" evidence="2">
    <location>
        <begin position="3"/>
        <end position="115"/>
    </location>
</feature>
<dbReference type="RefSeq" id="WP_379046677.1">
    <property type="nucleotide sequence ID" value="NZ_JBHULZ010000041.1"/>
</dbReference>
<feature type="modified residue" description="4-aspartylphosphate" evidence="1">
    <location>
        <position position="55"/>
    </location>
</feature>
<protein>
    <submittedName>
        <fullName evidence="4">LytR/AlgR family response regulator transcription factor</fullName>
    </submittedName>
</protein>
<dbReference type="InterPro" id="IPR046947">
    <property type="entry name" value="LytR-like"/>
</dbReference>
<evidence type="ECO:0000313" key="4">
    <source>
        <dbReference type="EMBL" id="MFD2697934.1"/>
    </source>
</evidence>
<dbReference type="InterPro" id="IPR001789">
    <property type="entry name" value="Sig_transdc_resp-reg_receiver"/>
</dbReference>
<dbReference type="PROSITE" id="PS50110">
    <property type="entry name" value="RESPONSE_REGULATORY"/>
    <property type="match status" value="1"/>
</dbReference>
<dbReference type="SMART" id="SM00850">
    <property type="entry name" value="LytTR"/>
    <property type="match status" value="1"/>
</dbReference>
<dbReference type="Gene3D" id="2.40.50.1020">
    <property type="entry name" value="LytTr DNA-binding domain"/>
    <property type="match status" value="1"/>
</dbReference>
<dbReference type="SMART" id="SM00448">
    <property type="entry name" value="REC"/>
    <property type="match status" value="1"/>
</dbReference>
<organism evidence="4 5">
    <name type="scientific">Mesonia sediminis</name>
    <dbReference type="NCBI Taxonomy" id="1703946"/>
    <lineage>
        <taxon>Bacteria</taxon>
        <taxon>Pseudomonadati</taxon>
        <taxon>Bacteroidota</taxon>
        <taxon>Flavobacteriia</taxon>
        <taxon>Flavobacteriales</taxon>
        <taxon>Flavobacteriaceae</taxon>
        <taxon>Mesonia</taxon>
    </lineage>
</organism>
<feature type="domain" description="HTH LytTR-type" evidence="3">
    <location>
        <begin position="148"/>
        <end position="255"/>
    </location>
</feature>
<dbReference type="InterPro" id="IPR007492">
    <property type="entry name" value="LytTR_DNA-bd_dom"/>
</dbReference>
<dbReference type="PROSITE" id="PS50930">
    <property type="entry name" value="HTH_LYTTR"/>
    <property type="match status" value="1"/>
</dbReference>
<evidence type="ECO:0000313" key="5">
    <source>
        <dbReference type="Proteomes" id="UP001597357"/>
    </source>
</evidence>
<proteinExistence type="predicted"/>
<dbReference type="SUPFAM" id="SSF52172">
    <property type="entry name" value="CheY-like"/>
    <property type="match status" value="1"/>
</dbReference>
<keyword evidence="1" id="KW-0597">Phosphoprotein</keyword>
<dbReference type="EMBL" id="JBHULZ010000041">
    <property type="protein sequence ID" value="MFD2697934.1"/>
    <property type="molecule type" value="Genomic_DNA"/>
</dbReference>
<dbReference type="InterPro" id="IPR011006">
    <property type="entry name" value="CheY-like_superfamily"/>
</dbReference>
<accession>A0ABW5SFN8</accession>
<reference evidence="5" key="1">
    <citation type="journal article" date="2019" name="Int. J. Syst. Evol. Microbiol.">
        <title>The Global Catalogue of Microorganisms (GCM) 10K type strain sequencing project: providing services to taxonomists for standard genome sequencing and annotation.</title>
        <authorList>
            <consortium name="The Broad Institute Genomics Platform"/>
            <consortium name="The Broad Institute Genome Sequencing Center for Infectious Disease"/>
            <person name="Wu L."/>
            <person name="Ma J."/>
        </authorList>
    </citation>
    <scope>NUCLEOTIDE SEQUENCE [LARGE SCALE GENOMIC DNA]</scope>
    <source>
        <strain evidence="5">KCTC 42255</strain>
    </source>
</reference>
<keyword evidence="5" id="KW-1185">Reference proteome</keyword>
<dbReference type="PANTHER" id="PTHR37299:SF1">
    <property type="entry name" value="STAGE 0 SPORULATION PROTEIN A HOMOLOG"/>
    <property type="match status" value="1"/>
</dbReference>
<sequence>MTKILIIEDEIPARNKLKRFIKELDTSNEIIAELDTVQSAVEFLKQYQPDLIFSDIELLDGNAFEIYSQIPVSCPIIFTTAYDQFWMNAFEENGIDYLLKPFPKVRFQRAWNKFLWYKDTSSDASHQFQMLTKIIQQNFQNKAYKKRFTVHKNTSIYFLETEDIVLFEADEGVIFTYDKKGNKHLLSKLTLTEIEKQLDPIDFFRINRSELIQKNYIEKIERYNKNSLAIKLKGYNNYVKTSQNQTALFREWMEK</sequence>
<dbReference type="Proteomes" id="UP001597357">
    <property type="component" value="Unassembled WGS sequence"/>
</dbReference>
<gene>
    <name evidence="4" type="ORF">ACFSQ0_08025</name>
</gene>
<comment type="caution">
    <text evidence="4">The sequence shown here is derived from an EMBL/GenBank/DDBJ whole genome shotgun (WGS) entry which is preliminary data.</text>
</comment>